<proteinExistence type="predicted"/>
<dbReference type="Proteomes" id="UP001165960">
    <property type="component" value="Unassembled WGS sequence"/>
</dbReference>
<organism evidence="1 2">
    <name type="scientific">Entomophthora muscae</name>
    <dbReference type="NCBI Taxonomy" id="34485"/>
    <lineage>
        <taxon>Eukaryota</taxon>
        <taxon>Fungi</taxon>
        <taxon>Fungi incertae sedis</taxon>
        <taxon>Zoopagomycota</taxon>
        <taxon>Entomophthoromycotina</taxon>
        <taxon>Entomophthoromycetes</taxon>
        <taxon>Entomophthorales</taxon>
        <taxon>Entomophthoraceae</taxon>
        <taxon>Entomophthora</taxon>
    </lineage>
</organism>
<keyword evidence="2" id="KW-1185">Reference proteome</keyword>
<evidence type="ECO:0000313" key="2">
    <source>
        <dbReference type="Proteomes" id="UP001165960"/>
    </source>
</evidence>
<name>A0ACC2T2H4_9FUNG</name>
<accession>A0ACC2T2H4</accession>
<evidence type="ECO:0000313" key="1">
    <source>
        <dbReference type="EMBL" id="KAJ9068858.1"/>
    </source>
</evidence>
<protein>
    <submittedName>
        <fullName evidence="1">Uncharacterized protein</fullName>
    </submittedName>
</protein>
<dbReference type="EMBL" id="QTSX02003682">
    <property type="protein sequence ID" value="KAJ9068858.1"/>
    <property type="molecule type" value="Genomic_DNA"/>
</dbReference>
<reference evidence="1" key="1">
    <citation type="submission" date="2022-04" db="EMBL/GenBank/DDBJ databases">
        <title>Genome of the entomopathogenic fungus Entomophthora muscae.</title>
        <authorList>
            <person name="Elya C."/>
            <person name="Lovett B.R."/>
            <person name="Lee E."/>
            <person name="Macias A.M."/>
            <person name="Hajek A.E."/>
            <person name="De Bivort B.L."/>
            <person name="Kasson M.T."/>
            <person name="De Fine Licht H.H."/>
            <person name="Stajich J.E."/>
        </authorList>
    </citation>
    <scope>NUCLEOTIDE SEQUENCE</scope>
    <source>
        <strain evidence="1">Berkeley</strain>
    </source>
</reference>
<gene>
    <name evidence="1" type="ORF">DSO57_1024399</name>
</gene>
<sequence length="270" mass="29578">MSSSKCIQQENVHNSESTSEAEPPLIPGSSTLYPEEDAVYNDQFYVPLEDPIDVSATSSYKSLPAEEDECEIQASEGPSSSVMVTTQFLINIDSDARLHEIQRYEETSASDSQLPTLEPSKAEETTSEKNLLELNRLIHQESKSQGASLNPKFEEDTVGILQGSIPKTVHEETSIQITIDAFSTKELLNNSVPEKTAGENSLNSEASLELSFKVTPDEALITNESLTLRIIESAVVDKSGEVFLSEDPISASPAEMHHGEIFATEEKILQ</sequence>
<comment type="caution">
    <text evidence="1">The sequence shown here is derived from an EMBL/GenBank/DDBJ whole genome shotgun (WGS) entry which is preliminary data.</text>
</comment>